<dbReference type="Gene3D" id="3.40.50.10490">
    <property type="entry name" value="Glucose-6-phosphate isomerase like protein, domain 1"/>
    <property type="match status" value="1"/>
</dbReference>
<name>A0ABT1XCB3_9PROT</name>
<feature type="domain" description="SIS" evidence="5">
    <location>
        <begin position="140"/>
        <end position="275"/>
    </location>
</feature>
<feature type="domain" description="HTH rpiR-type" evidence="4">
    <location>
        <begin position="12"/>
        <end position="88"/>
    </location>
</feature>
<evidence type="ECO:0000259" key="4">
    <source>
        <dbReference type="PROSITE" id="PS51071"/>
    </source>
</evidence>
<comment type="caution">
    <text evidence="6">The sequence shown here is derived from an EMBL/GenBank/DDBJ whole genome shotgun (WGS) entry which is preliminary data.</text>
</comment>
<dbReference type="CDD" id="cd05013">
    <property type="entry name" value="SIS_RpiR"/>
    <property type="match status" value="1"/>
</dbReference>
<proteinExistence type="predicted"/>
<evidence type="ECO:0000313" key="7">
    <source>
        <dbReference type="Proteomes" id="UP001524642"/>
    </source>
</evidence>
<evidence type="ECO:0000256" key="3">
    <source>
        <dbReference type="ARBA" id="ARBA00023163"/>
    </source>
</evidence>
<dbReference type="PANTHER" id="PTHR30514:SF20">
    <property type="entry name" value="TRANSCRIPTIONAL REGULATOR"/>
    <property type="match status" value="1"/>
</dbReference>
<dbReference type="PANTHER" id="PTHR30514">
    <property type="entry name" value="GLUCOKINASE"/>
    <property type="match status" value="1"/>
</dbReference>
<dbReference type="InterPro" id="IPR001347">
    <property type="entry name" value="SIS_dom"/>
</dbReference>
<dbReference type="Proteomes" id="UP001524642">
    <property type="component" value="Unassembled WGS sequence"/>
</dbReference>
<dbReference type="InterPro" id="IPR046348">
    <property type="entry name" value="SIS_dom_sf"/>
</dbReference>
<evidence type="ECO:0000256" key="1">
    <source>
        <dbReference type="ARBA" id="ARBA00023015"/>
    </source>
</evidence>
<keyword evidence="1" id="KW-0805">Transcription regulation</keyword>
<dbReference type="Pfam" id="PF01418">
    <property type="entry name" value="HTH_6"/>
    <property type="match status" value="1"/>
</dbReference>
<dbReference type="SUPFAM" id="SSF46689">
    <property type="entry name" value="Homeodomain-like"/>
    <property type="match status" value="1"/>
</dbReference>
<sequence length="275" mass="28927">MERAMTPDARRDILLEELRQRHADLSPRLQQAARHILDHPNQAALSTVTELSAAAGVQPSTLIRLAQALGFPGFSDMQKVLVDALATASSSYGERVHQLRAAGARAGEGAAGLLRHAGELNQISLQNLIDTVDPVALERAVAILAAAPLVHVVGQRRSHPVAGYIAYGLTRSGKAARLLAGAAGMLRDEVETMRPGDALVVISLHPYSDEAIKAAAWASAHGVSVVTLSDGPLSPLLASASVSLDVRDAELFGFRSLVAQMCLAQVLVLGALQAR</sequence>
<dbReference type="PROSITE" id="PS51071">
    <property type="entry name" value="HTH_RPIR"/>
    <property type="match status" value="1"/>
</dbReference>
<dbReference type="PROSITE" id="PS51464">
    <property type="entry name" value="SIS"/>
    <property type="match status" value="1"/>
</dbReference>
<reference evidence="6 7" key="1">
    <citation type="submission" date="2022-06" db="EMBL/GenBank/DDBJ databases">
        <title>Roseomonas CN29.</title>
        <authorList>
            <person name="Cheng Y."/>
            <person name="He X."/>
        </authorList>
    </citation>
    <scope>NUCLEOTIDE SEQUENCE [LARGE SCALE GENOMIC DNA]</scope>
    <source>
        <strain evidence="6 7">CN29</strain>
    </source>
</reference>
<keyword evidence="2" id="KW-0238">DNA-binding</keyword>
<keyword evidence="7" id="KW-1185">Reference proteome</keyword>
<evidence type="ECO:0000313" key="6">
    <source>
        <dbReference type="EMBL" id="MCR0985574.1"/>
    </source>
</evidence>
<protein>
    <submittedName>
        <fullName evidence="6">MurR/RpiR family transcriptional regulator</fullName>
    </submittedName>
</protein>
<dbReference type="InterPro" id="IPR000281">
    <property type="entry name" value="HTH_RpiR"/>
</dbReference>
<dbReference type="InterPro" id="IPR036388">
    <property type="entry name" value="WH-like_DNA-bd_sf"/>
</dbReference>
<gene>
    <name evidence="6" type="ORF">NRP21_26330</name>
</gene>
<dbReference type="InterPro" id="IPR009057">
    <property type="entry name" value="Homeodomain-like_sf"/>
</dbReference>
<dbReference type="Gene3D" id="1.10.10.10">
    <property type="entry name" value="Winged helix-like DNA-binding domain superfamily/Winged helix DNA-binding domain"/>
    <property type="match status" value="1"/>
</dbReference>
<dbReference type="Pfam" id="PF01380">
    <property type="entry name" value="SIS"/>
    <property type="match status" value="1"/>
</dbReference>
<evidence type="ECO:0000256" key="2">
    <source>
        <dbReference type="ARBA" id="ARBA00023125"/>
    </source>
</evidence>
<dbReference type="InterPro" id="IPR047640">
    <property type="entry name" value="RpiR-like"/>
</dbReference>
<evidence type="ECO:0000259" key="5">
    <source>
        <dbReference type="PROSITE" id="PS51464"/>
    </source>
</evidence>
<dbReference type="SUPFAM" id="SSF53697">
    <property type="entry name" value="SIS domain"/>
    <property type="match status" value="1"/>
</dbReference>
<accession>A0ABT1XCB3</accession>
<keyword evidence="3" id="KW-0804">Transcription</keyword>
<dbReference type="InterPro" id="IPR035472">
    <property type="entry name" value="RpiR-like_SIS"/>
</dbReference>
<dbReference type="RefSeq" id="WP_257719222.1">
    <property type="nucleotide sequence ID" value="NZ_JANJOU010000037.1"/>
</dbReference>
<dbReference type="EMBL" id="JANJOU010000037">
    <property type="protein sequence ID" value="MCR0985574.1"/>
    <property type="molecule type" value="Genomic_DNA"/>
</dbReference>
<organism evidence="6 7">
    <name type="scientific">Roseomonas populi</name>
    <dbReference type="NCBI Taxonomy" id="3121582"/>
    <lineage>
        <taxon>Bacteria</taxon>
        <taxon>Pseudomonadati</taxon>
        <taxon>Pseudomonadota</taxon>
        <taxon>Alphaproteobacteria</taxon>
        <taxon>Acetobacterales</taxon>
        <taxon>Roseomonadaceae</taxon>
        <taxon>Roseomonas</taxon>
    </lineage>
</organism>